<dbReference type="FunFam" id="1.10.10.10:FF:000028">
    <property type="entry name" value="Fumarate/nitrate reduction transcriptional regulator Fnr"/>
    <property type="match status" value="1"/>
</dbReference>
<name>A0A317EF19_9PROT</name>
<dbReference type="OrthoDB" id="7584044at2"/>
<evidence type="ECO:0000259" key="5">
    <source>
        <dbReference type="PROSITE" id="PS51063"/>
    </source>
</evidence>
<accession>A0A317EF19</accession>
<dbReference type="InterPro" id="IPR050397">
    <property type="entry name" value="Env_Response_Regulators"/>
</dbReference>
<organism evidence="6 7">
    <name type="scientific">Zavarzinia aquatilis</name>
    <dbReference type="NCBI Taxonomy" id="2211142"/>
    <lineage>
        <taxon>Bacteria</taxon>
        <taxon>Pseudomonadati</taxon>
        <taxon>Pseudomonadota</taxon>
        <taxon>Alphaproteobacteria</taxon>
        <taxon>Rhodospirillales</taxon>
        <taxon>Zavarziniaceae</taxon>
        <taxon>Zavarzinia</taxon>
    </lineage>
</organism>
<dbReference type="Proteomes" id="UP000245461">
    <property type="component" value="Unassembled WGS sequence"/>
</dbReference>
<reference evidence="6 7" key="1">
    <citation type="submission" date="2018-05" db="EMBL/GenBank/DDBJ databases">
        <title>Zavarzinia sp. HR-AS.</title>
        <authorList>
            <person name="Lee Y."/>
            <person name="Jeon C.O."/>
        </authorList>
    </citation>
    <scope>NUCLEOTIDE SEQUENCE [LARGE SCALE GENOMIC DNA]</scope>
    <source>
        <strain evidence="6 7">HR-AS</strain>
    </source>
</reference>
<dbReference type="InterPro" id="IPR000595">
    <property type="entry name" value="cNMP-bd_dom"/>
</dbReference>
<feature type="domain" description="HTH crp-type" evidence="5">
    <location>
        <begin position="145"/>
        <end position="219"/>
    </location>
</feature>
<evidence type="ECO:0000256" key="3">
    <source>
        <dbReference type="ARBA" id="ARBA00023163"/>
    </source>
</evidence>
<dbReference type="Pfam" id="PF13545">
    <property type="entry name" value="HTH_Crp_2"/>
    <property type="match status" value="1"/>
</dbReference>
<keyword evidence="2" id="KW-0238">DNA-binding</keyword>
<dbReference type="PROSITE" id="PS50042">
    <property type="entry name" value="CNMP_BINDING_3"/>
    <property type="match status" value="1"/>
</dbReference>
<dbReference type="InterPro" id="IPR036388">
    <property type="entry name" value="WH-like_DNA-bd_sf"/>
</dbReference>
<dbReference type="EMBL" id="QGLE01000001">
    <property type="protein sequence ID" value="PWR25519.1"/>
    <property type="molecule type" value="Genomic_DNA"/>
</dbReference>
<feature type="domain" description="Cyclic nucleotide-binding" evidence="4">
    <location>
        <begin position="14"/>
        <end position="83"/>
    </location>
</feature>
<dbReference type="PRINTS" id="PR00034">
    <property type="entry name" value="HTHCRP"/>
</dbReference>
<dbReference type="Gene3D" id="1.10.10.10">
    <property type="entry name" value="Winged helix-like DNA-binding domain superfamily/Winged helix DNA-binding domain"/>
    <property type="match status" value="1"/>
</dbReference>
<gene>
    <name evidence="6" type="ORF">DKG74_00650</name>
</gene>
<keyword evidence="3" id="KW-0804">Transcription</keyword>
<evidence type="ECO:0000313" key="7">
    <source>
        <dbReference type="Proteomes" id="UP000245461"/>
    </source>
</evidence>
<dbReference type="PANTHER" id="PTHR24567:SF75">
    <property type="entry name" value="FUMARATE AND NITRATE REDUCTION REGULATORY PROTEIN"/>
    <property type="match status" value="1"/>
</dbReference>
<dbReference type="InterPro" id="IPR018490">
    <property type="entry name" value="cNMP-bd_dom_sf"/>
</dbReference>
<dbReference type="SUPFAM" id="SSF51206">
    <property type="entry name" value="cAMP-binding domain-like"/>
    <property type="match status" value="1"/>
</dbReference>
<dbReference type="InterPro" id="IPR036390">
    <property type="entry name" value="WH_DNA-bd_sf"/>
</dbReference>
<keyword evidence="1" id="KW-0805">Transcription regulation</keyword>
<evidence type="ECO:0000256" key="2">
    <source>
        <dbReference type="ARBA" id="ARBA00023125"/>
    </source>
</evidence>
<dbReference type="CDD" id="cd00092">
    <property type="entry name" value="HTH_CRP"/>
    <property type="match status" value="1"/>
</dbReference>
<dbReference type="InterPro" id="IPR014710">
    <property type="entry name" value="RmlC-like_jellyroll"/>
</dbReference>
<proteinExistence type="predicted"/>
<dbReference type="SMART" id="SM00419">
    <property type="entry name" value="HTH_CRP"/>
    <property type="match status" value="1"/>
</dbReference>
<comment type="caution">
    <text evidence="6">The sequence shown here is derived from an EMBL/GenBank/DDBJ whole genome shotgun (WGS) entry which is preliminary data.</text>
</comment>
<protein>
    <submittedName>
        <fullName evidence="6">Crp/Fnr family transcriptional regulator</fullName>
    </submittedName>
</protein>
<keyword evidence="7" id="KW-1185">Reference proteome</keyword>
<dbReference type="GO" id="GO:0003700">
    <property type="term" value="F:DNA-binding transcription factor activity"/>
    <property type="evidence" value="ECO:0007669"/>
    <property type="project" value="InterPro"/>
</dbReference>
<dbReference type="InterPro" id="IPR018335">
    <property type="entry name" value="Tscrpt_reg_HTH_Crp-type_CS"/>
</dbReference>
<dbReference type="Gene3D" id="2.60.120.10">
    <property type="entry name" value="Jelly Rolls"/>
    <property type="match status" value="1"/>
</dbReference>
<dbReference type="PROSITE" id="PS00042">
    <property type="entry name" value="HTH_CRP_1"/>
    <property type="match status" value="1"/>
</dbReference>
<dbReference type="PROSITE" id="PS51063">
    <property type="entry name" value="HTH_CRP_2"/>
    <property type="match status" value="1"/>
</dbReference>
<evidence type="ECO:0000259" key="4">
    <source>
        <dbReference type="PROSITE" id="PS50042"/>
    </source>
</evidence>
<dbReference type="InterPro" id="IPR012318">
    <property type="entry name" value="HTH_CRP"/>
</dbReference>
<evidence type="ECO:0000313" key="6">
    <source>
        <dbReference type="EMBL" id="PWR25519.1"/>
    </source>
</evidence>
<sequence>MHTCEHCEARSFNMCNALDADELARLASIMSDQRFEAGTTFIEEGAPADDLFNLTSGTVKVFKLLADGRCQITGFMMAGDFLGLSRGGTYAYSATAITPVTCCRFQRPQLRGLFNELPKIERQMLGLAMNELMAAQDQMVLLGRKTARERIASFLLSLSDRAVRRGRPGNPVELPMTRGDIADYLGLTTETVSRTFTQLKGEAVILLKGNHGVDIQDLDALVEIAGQEDREACFHPFDQIA</sequence>
<dbReference type="GO" id="GO:0005829">
    <property type="term" value="C:cytosol"/>
    <property type="evidence" value="ECO:0007669"/>
    <property type="project" value="TreeGrafter"/>
</dbReference>
<dbReference type="SMART" id="SM00100">
    <property type="entry name" value="cNMP"/>
    <property type="match status" value="1"/>
</dbReference>
<dbReference type="PANTHER" id="PTHR24567">
    <property type="entry name" value="CRP FAMILY TRANSCRIPTIONAL REGULATORY PROTEIN"/>
    <property type="match status" value="1"/>
</dbReference>
<dbReference type="Pfam" id="PF00027">
    <property type="entry name" value="cNMP_binding"/>
    <property type="match status" value="1"/>
</dbReference>
<dbReference type="SUPFAM" id="SSF46785">
    <property type="entry name" value="Winged helix' DNA-binding domain"/>
    <property type="match status" value="1"/>
</dbReference>
<evidence type="ECO:0000256" key="1">
    <source>
        <dbReference type="ARBA" id="ARBA00023015"/>
    </source>
</evidence>
<dbReference type="AlphaFoldDB" id="A0A317EF19"/>
<dbReference type="GO" id="GO:0003677">
    <property type="term" value="F:DNA binding"/>
    <property type="evidence" value="ECO:0007669"/>
    <property type="project" value="UniProtKB-KW"/>
</dbReference>
<dbReference type="CDD" id="cd00038">
    <property type="entry name" value="CAP_ED"/>
    <property type="match status" value="1"/>
</dbReference>